<feature type="compositionally biased region" description="Polar residues" evidence="2">
    <location>
        <begin position="2116"/>
        <end position="2127"/>
    </location>
</feature>
<dbReference type="Pfam" id="PF22322">
    <property type="entry name" value="DUF6973"/>
    <property type="match status" value="1"/>
</dbReference>
<dbReference type="InterPro" id="IPR054246">
    <property type="entry name" value="DUF6973"/>
</dbReference>
<protein>
    <submittedName>
        <fullName evidence="5">Uncharacterized protein</fullName>
    </submittedName>
</protein>
<comment type="caution">
    <text evidence="5">The sequence shown here is derived from an EMBL/GenBank/DDBJ whole genome shotgun (WGS) entry which is preliminary data.</text>
</comment>
<evidence type="ECO:0000313" key="6">
    <source>
        <dbReference type="Proteomes" id="UP000619260"/>
    </source>
</evidence>
<evidence type="ECO:0000256" key="1">
    <source>
        <dbReference type="ARBA" id="ARBA00022737"/>
    </source>
</evidence>
<dbReference type="NCBIfam" id="TIGR01643">
    <property type="entry name" value="YD_repeat_2x"/>
    <property type="match status" value="2"/>
</dbReference>
<dbReference type="InterPro" id="IPR031325">
    <property type="entry name" value="RHS_repeat"/>
</dbReference>
<feature type="region of interest" description="Disordered" evidence="2">
    <location>
        <begin position="42"/>
        <end position="69"/>
    </location>
</feature>
<dbReference type="EMBL" id="BOPF01000052">
    <property type="protein sequence ID" value="GIJ51676.1"/>
    <property type="molecule type" value="Genomic_DNA"/>
</dbReference>
<dbReference type="InterPro" id="IPR050708">
    <property type="entry name" value="T6SS_VgrG/RHS"/>
</dbReference>
<dbReference type="InterPro" id="IPR022385">
    <property type="entry name" value="Rhs_assc_core"/>
</dbReference>
<evidence type="ECO:0000313" key="5">
    <source>
        <dbReference type="EMBL" id="GIJ51676.1"/>
    </source>
</evidence>
<keyword evidence="6" id="KW-1185">Reference proteome</keyword>
<feature type="compositionally biased region" description="Low complexity" evidence="2">
    <location>
        <begin position="1326"/>
        <end position="1339"/>
    </location>
</feature>
<evidence type="ECO:0000256" key="2">
    <source>
        <dbReference type="SAM" id="MobiDB-lite"/>
    </source>
</evidence>
<dbReference type="InterPro" id="IPR006530">
    <property type="entry name" value="YD"/>
</dbReference>
<dbReference type="Proteomes" id="UP000619260">
    <property type="component" value="Unassembled WGS sequence"/>
</dbReference>
<proteinExistence type="predicted"/>
<accession>A0A8J3YUB9</accession>
<feature type="domain" description="DUF6973" evidence="3">
    <location>
        <begin position="1988"/>
        <end position="2081"/>
    </location>
</feature>
<name>A0A8J3YUB9_9ACTN</name>
<feature type="region of interest" description="Disordered" evidence="2">
    <location>
        <begin position="2108"/>
        <end position="2127"/>
    </location>
</feature>
<evidence type="ECO:0000259" key="3">
    <source>
        <dbReference type="Pfam" id="PF22322"/>
    </source>
</evidence>
<feature type="region of interest" description="Disordered" evidence="2">
    <location>
        <begin position="1324"/>
        <end position="1351"/>
    </location>
</feature>
<evidence type="ECO:0000259" key="4">
    <source>
        <dbReference type="Pfam" id="PF25023"/>
    </source>
</evidence>
<feature type="domain" description="Teneurin-like YD-shell" evidence="4">
    <location>
        <begin position="1658"/>
        <end position="1858"/>
    </location>
</feature>
<dbReference type="Gene3D" id="2.180.10.10">
    <property type="entry name" value="RHS repeat-associated core"/>
    <property type="match status" value="2"/>
</dbReference>
<dbReference type="PANTHER" id="PTHR32305">
    <property type="match status" value="1"/>
</dbReference>
<dbReference type="Pfam" id="PF05593">
    <property type="entry name" value="RHS_repeat"/>
    <property type="match status" value="2"/>
</dbReference>
<gene>
    <name evidence="5" type="ORF">Val02_85620</name>
</gene>
<dbReference type="NCBIfam" id="TIGR03696">
    <property type="entry name" value="Rhs_assc_core"/>
    <property type="match status" value="1"/>
</dbReference>
<keyword evidence="1" id="KW-0677">Repeat</keyword>
<organism evidence="5 6">
    <name type="scientific">Virgisporangium aliadipatigenens</name>
    <dbReference type="NCBI Taxonomy" id="741659"/>
    <lineage>
        <taxon>Bacteria</taxon>
        <taxon>Bacillati</taxon>
        <taxon>Actinomycetota</taxon>
        <taxon>Actinomycetes</taxon>
        <taxon>Micromonosporales</taxon>
        <taxon>Micromonosporaceae</taxon>
        <taxon>Virgisporangium</taxon>
    </lineage>
</organism>
<dbReference type="InterPro" id="IPR056823">
    <property type="entry name" value="TEN-like_YD-shell"/>
</dbReference>
<dbReference type="PANTHER" id="PTHR32305:SF17">
    <property type="entry name" value="TRNA NUCLEASE WAPA"/>
    <property type="match status" value="1"/>
</dbReference>
<reference evidence="5" key="1">
    <citation type="submission" date="2021-01" db="EMBL/GenBank/DDBJ databases">
        <title>Whole genome shotgun sequence of Virgisporangium aliadipatigenens NBRC 105644.</title>
        <authorList>
            <person name="Komaki H."/>
            <person name="Tamura T."/>
        </authorList>
    </citation>
    <scope>NUCLEOTIDE SEQUENCE</scope>
    <source>
        <strain evidence="5">NBRC 105644</strain>
    </source>
</reference>
<sequence>MPRRLSLPWTAHKRARMPLWILVLSVAAGVLSVPEIVMAAPGDPTPGAGGQSVPGSQLKAQPETPSLMDDPKYHPARRATLPAGGAAVIGVDGGSWAAARAVAPGTSSAAVAGGLPVRVSAAADAPGESGEPRTAAEQQRALAGVTPPASVRVEVAAPAVAERAGVRGVIFTASRADGKVGKGVVGLNVDYTAFADLYGGNFGQRLTLVSMPACVLTTPQVRECQVQTRVPGAVNVEASGVVSAPVVDVAETAPSLAQPKARPDGSPSAVDPSVEAKAVSGETVFALAATSSSSAGSYTSTSLAPSYSWAAGSASGGFSWSYPMSVPKPLAGPSPTVELNYSSQSVDGLSESTNNQASWVGRGWDWNPGYIERTFKSCRDDYYVGAGDLCWSDSDKIAQLVLNGKSVTIVRSQWDGQYRVVDSEGWSVERVFGGWIAATTTPKYWWKVTTPDGMQYFFGRWQRYEPADTINTNSAAFVPVFGDDPGEECYAHWNGQYKDSWCNQAYRWNLDYVVDPSGNSMMYHYSKYTGKYGRNVNQVAADYDLTTTLDHIDYGMRAGQEMSAPAPYRVQNSWFNRIDASSTWRDVPWDQYCSATSCPQLLSPTFFTPFRLNAVTTQAWNAAAGQYRNVDKWDLSYEFPDAGGGSGPTLYLRSITHTGYAADGVTGMSEPAMRFEARPLQNRVDSTSSNGVPAMYHWRMWIIKTGTGREVEVEYLGTDCTKALLDAGQIDPDNNFRRCYPQMTTVGTSTGWGWFHKYVVRKVTDRDLVGGSPPETTEYEYSTEASSTNVLWAHDKADMAPIAKRTWSNWVGYSTVRTYHGDPSVPRSKTVQHVYRGLNGDRTDAGDYTRNVTAISSTGTSVDREPLAGRVLEELQYNSATIAESKTVTGYHALEIGVYDAPWPDGDRQMNVVTQDVSSAYTLRADGTWRVTSTDTDSDYYGLPSQVKNFGDTADPNDDSCTNTAYARGGSTYMMSFPSQITTRAGSTCAAGDARLAEVRYFYDSSTTLGAAPVRGLATKTENLVSSGPDVWATTESGFDALGRITSTKDARGKTTSTVYTPNTNAPLLRVQVTNPLSHTTSKNFDGHRGLITHETDVNNKVTNLAYDPLGRLTNVWRPGRSTSSLPNVGYAYTVRNDGPNTVTTTTLSPTGTQIARVELFDGRFRTRQTQAPAPPAYGGRIVNDTAYDSRGLTVKQSTFHATGAATGTLVAFNDVDVARQSRTVYDILSRPTAQQVWSLNTMKSQTTLAYAGERTTTVPPVGGATRTDIDAQGRTVNLYVYANAQSTGTPQSTTYAYDRAGNLITITDPAGNITRYGYDLQGHRTSTTDPNTGTSTTTYNAAGDTVSTTDARGQKNSFEYDALGRVTNKWAGEVTSGTRLASFTYDTIAKGQQTSSTRYDNGGQYVTAVTGFNDNYQPTEQTWTVPIGEGALSGTYRLSYTYNANTGATATISVPAAGGLPAETLTYGYDGLGNANSLTGSQTYVASTSYTRLGEISGRAYGSGTGLGRMTRDYTYDPATGNLATVVSKVPSPTAPTTWQTVQSDSYTYNATNDVTAITDTTDNQSQCFGYDAQHRLTDAWTAVDACATGPTTTKIATSGKQPYWDSWAFDTAGRRSTDTRRLSATVSTSRTYTYPAAGTARPHAATKVTRTGTNPGDDAFTYDAAGNSDLRTVNGVTTDFTFNSENQFSRAVVQKSTGNEETRHLYDANGNLLIRREPGATTLYAAGQEFKLAGGTVSCTRTYNHGKTAVAVRTPAGLTWLANDHQGSASIAVNAATGQVTKRLYTPYGADRSGATAWPTSRGFLGKQDNKSTKLVDVGAREYDPELGVFISPDPIINLSDPRTFNPYAYASHTPITQFDPSGLAACYAREEGDFCPGHTKGPASVNEQDSFIKKGGYFSTYVKPADDEDYPKCSNKRGSSNPCSRWLTDEERDLEKRVKKMTEDAEKLCGTSVNCVAMSAVAMQDAGPEEQAWCVTYFYWCQVAGQAKKRAERENPFDEESQKAEWNAFKHAYWFALVAQAGVSEDAALLLGAAHEIGTWKASNRGDDQIPDWGSQESRKDMHNNRVGWQIGQRTTGYSRDFYLRDQSEPRRLAAANIVQAINAGKQRDASSWGDNQTPYLRFK</sequence>
<dbReference type="Pfam" id="PF25023">
    <property type="entry name" value="TEN_YD-shell"/>
    <property type="match status" value="1"/>
</dbReference>